<dbReference type="PANTHER" id="PTHR38686:SF1">
    <property type="entry name" value="APOLIPOPROTEIN N-ACYLTRANSFERASE"/>
    <property type="match status" value="1"/>
</dbReference>
<dbReference type="EMBL" id="CP003488">
    <property type="protein sequence ID" value="AFH94913.1"/>
    <property type="molecule type" value="Genomic_DNA"/>
</dbReference>
<dbReference type="RefSeq" id="WP_014657723.1">
    <property type="nucleotide sequence ID" value="NC_017731.1"/>
</dbReference>
<dbReference type="AlphaFoldDB" id="A0A140NPX1"/>
<evidence type="ECO:0000256" key="2">
    <source>
        <dbReference type="ARBA" id="ARBA00010065"/>
    </source>
</evidence>
<dbReference type="GO" id="GO:0005886">
    <property type="term" value="C:plasma membrane"/>
    <property type="evidence" value="ECO:0007669"/>
    <property type="project" value="UniProtKB-SubCell"/>
</dbReference>
<evidence type="ECO:0000313" key="11">
    <source>
        <dbReference type="EMBL" id="AFH94913.1"/>
    </source>
</evidence>
<evidence type="ECO:0000259" key="10">
    <source>
        <dbReference type="PROSITE" id="PS50263"/>
    </source>
</evidence>
<comment type="similarity">
    <text evidence="2 9">Belongs to the CN hydrolase family. Apolipoprotein N-acyltransferase subfamily.</text>
</comment>
<dbReference type="InterPro" id="IPR045378">
    <property type="entry name" value="LNT_N"/>
</dbReference>
<dbReference type="PANTHER" id="PTHR38686">
    <property type="entry name" value="APOLIPOPROTEIN N-ACYLTRANSFERASE"/>
    <property type="match status" value="1"/>
</dbReference>
<dbReference type="OrthoDB" id="9804277at2"/>
<keyword evidence="4 9" id="KW-0808">Transferase</keyword>
<feature type="transmembrane region" description="Helical" evidence="9">
    <location>
        <begin position="12"/>
        <end position="28"/>
    </location>
</feature>
<feature type="transmembrane region" description="Helical" evidence="9">
    <location>
        <begin position="34"/>
        <end position="49"/>
    </location>
</feature>
<comment type="pathway">
    <text evidence="9">Protein modification; lipoprotein biosynthesis (N-acyl transfer).</text>
</comment>
<feature type="transmembrane region" description="Helical" evidence="9">
    <location>
        <begin position="488"/>
        <end position="505"/>
    </location>
</feature>
<dbReference type="InterPro" id="IPR003010">
    <property type="entry name" value="C-N_Hydrolase"/>
</dbReference>
<dbReference type="InterPro" id="IPR004563">
    <property type="entry name" value="Apolipo_AcylTrfase"/>
</dbReference>
<organism evidence="11 12">
    <name type="scientific">Providencia stuartii (strain MRSN 2154)</name>
    <dbReference type="NCBI Taxonomy" id="1157951"/>
    <lineage>
        <taxon>Bacteria</taxon>
        <taxon>Pseudomonadati</taxon>
        <taxon>Pseudomonadota</taxon>
        <taxon>Gammaproteobacteria</taxon>
        <taxon>Enterobacterales</taxon>
        <taxon>Morganellaceae</taxon>
        <taxon>Providencia</taxon>
    </lineage>
</organism>
<feature type="transmembrane region" description="Helical" evidence="9">
    <location>
        <begin position="162"/>
        <end position="188"/>
    </location>
</feature>
<dbReference type="Gene3D" id="3.60.110.10">
    <property type="entry name" value="Carbon-nitrogen hydrolase"/>
    <property type="match status" value="1"/>
</dbReference>
<evidence type="ECO:0000256" key="3">
    <source>
        <dbReference type="ARBA" id="ARBA00022475"/>
    </source>
</evidence>
<evidence type="ECO:0000256" key="7">
    <source>
        <dbReference type="ARBA" id="ARBA00023136"/>
    </source>
</evidence>
<evidence type="ECO:0000256" key="8">
    <source>
        <dbReference type="ARBA" id="ARBA00023315"/>
    </source>
</evidence>
<dbReference type="Proteomes" id="UP000005012">
    <property type="component" value="Chromosome"/>
</dbReference>
<evidence type="ECO:0000313" key="12">
    <source>
        <dbReference type="Proteomes" id="UP000005012"/>
    </source>
</evidence>
<comment type="catalytic activity">
    <reaction evidence="9">
        <text>N-terminal S-1,2-diacyl-sn-glyceryl-L-cysteinyl-[lipoprotein] + a glycerophospholipid = N-acyl-S-1,2-diacyl-sn-glyceryl-L-cysteinyl-[lipoprotein] + a 2-acyl-sn-glycero-3-phospholipid + H(+)</text>
        <dbReference type="Rhea" id="RHEA:48228"/>
        <dbReference type="Rhea" id="RHEA-COMP:14681"/>
        <dbReference type="Rhea" id="RHEA-COMP:14684"/>
        <dbReference type="ChEBI" id="CHEBI:15378"/>
        <dbReference type="ChEBI" id="CHEBI:136912"/>
        <dbReference type="ChEBI" id="CHEBI:140656"/>
        <dbReference type="ChEBI" id="CHEBI:140657"/>
        <dbReference type="ChEBI" id="CHEBI:140660"/>
        <dbReference type="EC" id="2.3.1.269"/>
    </reaction>
</comment>
<dbReference type="Pfam" id="PF20154">
    <property type="entry name" value="LNT_N"/>
    <property type="match status" value="1"/>
</dbReference>
<feature type="domain" description="CN hydrolase" evidence="10">
    <location>
        <begin position="227"/>
        <end position="475"/>
    </location>
</feature>
<evidence type="ECO:0000256" key="4">
    <source>
        <dbReference type="ARBA" id="ARBA00022679"/>
    </source>
</evidence>
<dbReference type="PATRIC" id="fig|1157951.4.peg.3111"/>
<keyword evidence="6 9" id="KW-1133">Transmembrane helix</keyword>
<dbReference type="HOGENOM" id="CLU_019563_3_0_6"/>
<dbReference type="GO" id="GO:0042158">
    <property type="term" value="P:lipoprotein biosynthetic process"/>
    <property type="evidence" value="ECO:0007669"/>
    <property type="project" value="UniProtKB-UniRule"/>
</dbReference>
<dbReference type="PROSITE" id="PS50263">
    <property type="entry name" value="CN_HYDROLASE"/>
    <property type="match status" value="1"/>
</dbReference>
<dbReference type="Pfam" id="PF00795">
    <property type="entry name" value="CN_hydrolase"/>
    <property type="match status" value="1"/>
</dbReference>
<keyword evidence="8 9" id="KW-0012">Acyltransferase</keyword>
<keyword evidence="3 9" id="KW-1003">Cell membrane</keyword>
<evidence type="ECO:0000256" key="1">
    <source>
        <dbReference type="ARBA" id="ARBA00004651"/>
    </source>
</evidence>
<dbReference type="GeneID" id="93520274"/>
<dbReference type="KEGG" id="psi:S70_15450"/>
<evidence type="ECO:0000256" key="5">
    <source>
        <dbReference type="ARBA" id="ARBA00022692"/>
    </source>
</evidence>
<keyword evidence="9" id="KW-0997">Cell inner membrane</keyword>
<dbReference type="SUPFAM" id="SSF56317">
    <property type="entry name" value="Carbon-nitrogen hydrolase"/>
    <property type="match status" value="1"/>
</dbReference>
<reference evidence="11 12" key="1">
    <citation type="journal article" date="2012" name="J. Bacteriol.">
        <title>Complete Genome Sequence of Providencia stuartii Clinical Isolate MRSN 2154.</title>
        <authorList>
            <person name="Clifford R.J."/>
            <person name="Hang J."/>
            <person name="Riley M.C."/>
            <person name="Onmus-Leone F."/>
            <person name="Kuschner R.A."/>
            <person name="Lesho E.P."/>
            <person name="Waterman P.E."/>
        </authorList>
    </citation>
    <scope>NUCLEOTIDE SEQUENCE [LARGE SCALE GENOMIC DNA]</scope>
    <source>
        <strain evidence="11 12">MRSN 2154</strain>
    </source>
</reference>
<reference evidence="12" key="2">
    <citation type="submission" date="2012-04" db="EMBL/GenBank/DDBJ databases">
        <title>Complete genome sequence of Providencia stuartii clinical isolate MRSN 2154.</title>
        <authorList>
            <person name="Clifford R.J."/>
            <person name="Hang J."/>
            <person name="Riley M.C."/>
            <person name="Onmus-Leone F."/>
            <person name="Kuschner R.A."/>
            <person name="Lesho E.P."/>
            <person name="Waterman P.E."/>
        </authorList>
    </citation>
    <scope>NUCLEOTIDE SEQUENCE [LARGE SCALE GENOMIC DNA]</scope>
    <source>
        <strain evidence="12">MRSN 2154</strain>
    </source>
</reference>
<sequence>MNLTSYYQSQWLRLLLAFIFGASGTLAFSPFDLWPAALLSILFLQLLTLQRSPKQAFSIAFAWGFGLFGSGVNWVYVSIADFGGMPEVVNVLLVILLAAYLSLYTGLFGYLLSKFFPQSTIWRLVFAAPAIWQLTEFLRGWVLTGFPWLQFGYSQIDGPMKGLAPIFGVELITLILFSISGLLVLALVRRRITPLVAAAVLLFAPLIIKSYQWYTPLESKTTEVALVQGNIPQSMKWETSYLQKIKDTYIKLSSPYIGKASLIVWPESAVPSVELDNQTWLKSLDKILAESQTKLITGIVDARPIDGDYQFYNTIIVLGDTTPYLYPSKNRYNKHHLVPFGEFVPLEDILRPIAPLFNLPMSGFSRGDYQQAQLAVGNMHLTAAICYEIILGTQVRDNFQPNSDYLLTISNDAWFGKSIGPWQHFQMARMRALELGRPLLRATNNGVTAIIRADGTVQAKLPQFTAATLSASITPTTGLTPYARWSNWPMWGVVIIFMLIAISRGRRSKTSSDK</sequence>
<dbReference type="NCBIfam" id="TIGR00546">
    <property type="entry name" value="lnt"/>
    <property type="match status" value="1"/>
</dbReference>
<name>A0A140NPX1_PROSM</name>
<evidence type="ECO:0000256" key="6">
    <source>
        <dbReference type="ARBA" id="ARBA00022989"/>
    </source>
</evidence>
<protein>
    <recommendedName>
        <fullName evidence="9">Apolipoprotein N-acyltransferase</fullName>
        <shortName evidence="9">ALP N-acyltransferase</shortName>
        <ecNumber evidence="9">2.3.1.269</ecNumber>
    </recommendedName>
</protein>
<dbReference type="CDD" id="cd07571">
    <property type="entry name" value="ALP_N-acyl_transferase"/>
    <property type="match status" value="1"/>
</dbReference>
<proteinExistence type="inferred from homology"/>
<feature type="transmembrane region" description="Helical" evidence="9">
    <location>
        <begin position="124"/>
        <end position="142"/>
    </location>
</feature>
<comment type="function">
    <text evidence="9">Catalyzes the phospholipid dependent N-acylation of the N-terminal cysteine of apolipoprotein, the last step in lipoprotein maturation.</text>
</comment>
<accession>A0A140NPX1</accession>
<dbReference type="UniPathway" id="UPA00666"/>
<dbReference type="InterPro" id="IPR036526">
    <property type="entry name" value="C-N_Hydrolase_sf"/>
</dbReference>
<comment type="subcellular location">
    <subcellularLocation>
        <location evidence="9">Cell inner membrane</location>
        <topology evidence="9">Multi-pass membrane protein</topology>
    </subcellularLocation>
    <subcellularLocation>
        <location evidence="1">Cell membrane</location>
        <topology evidence="1">Multi-pass membrane protein</topology>
    </subcellularLocation>
</comment>
<feature type="transmembrane region" description="Helical" evidence="9">
    <location>
        <begin position="195"/>
        <end position="214"/>
    </location>
</feature>
<dbReference type="GO" id="GO:0016410">
    <property type="term" value="F:N-acyltransferase activity"/>
    <property type="evidence" value="ECO:0007669"/>
    <property type="project" value="UniProtKB-UniRule"/>
</dbReference>
<dbReference type="EC" id="2.3.1.269" evidence="9"/>
<evidence type="ECO:0000256" key="9">
    <source>
        <dbReference type="HAMAP-Rule" id="MF_01148"/>
    </source>
</evidence>
<dbReference type="HAMAP" id="MF_01148">
    <property type="entry name" value="Lnt"/>
    <property type="match status" value="1"/>
</dbReference>
<gene>
    <name evidence="9 11" type="primary">lnt</name>
    <name evidence="11" type="ordered locus">S70_15450</name>
</gene>
<feature type="transmembrane region" description="Helical" evidence="9">
    <location>
        <begin position="56"/>
        <end position="76"/>
    </location>
</feature>
<keyword evidence="7 9" id="KW-0472">Membrane</keyword>
<feature type="transmembrane region" description="Helical" evidence="9">
    <location>
        <begin position="88"/>
        <end position="112"/>
    </location>
</feature>
<keyword evidence="5 9" id="KW-0812">Transmembrane</keyword>